<reference evidence="10 11" key="1">
    <citation type="submission" date="2020-08" db="EMBL/GenBank/DDBJ databases">
        <title>Plant Genome Project.</title>
        <authorList>
            <person name="Zhang R.-G."/>
        </authorList>
    </citation>
    <scope>NUCLEOTIDE SEQUENCE [LARGE SCALE GENOMIC DNA]</scope>
    <source>
        <tissue evidence="10">Rhizome</tissue>
    </source>
</reference>
<dbReference type="GO" id="GO:0046872">
    <property type="term" value="F:metal ion binding"/>
    <property type="evidence" value="ECO:0007669"/>
    <property type="project" value="UniProtKB-KW"/>
</dbReference>
<evidence type="ECO:0000256" key="5">
    <source>
        <dbReference type="ARBA" id="ARBA00023004"/>
    </source>
</evidence>
<dbReference type="InterPro" id="IPR050231">
    <property type="entry name" value="Iron_ascorbate_oxido_reductase"/>
</dbReference>
<dbReference type="InterPro" id="IPR026992">
    <property type="entry name" value="DIOX_N"/>
</dbReference>
<evidence type="ECO:0000256" key="7">
    <source>
        <dbReference type="ARBA" id="ARBA00066695"/>
    </source>
</evidence>
<proteinExistence type="inferred from homology"/>
<gene>
    <name evidence="10" type="ORF">ZIOFF_018187</name>
</gene>
<evidence type="ECO:0000256" key="4">
    <source>
        <dbReference type="ARBA" id="ARBA00023002"/>
    </source>
</evidence>
<dbReference type="AlphaFoldDB" id="A0A8J5HW91"/>
<dbReference type="InterPro" id="IPR027443">
    <property type="entry name" value="IPNS-like_sf"/>
</dbReference>
<keyword evidence="11" id="KW-1185">Reference proteome</keyword>
<dbReference type="GO" id="GO:0009686">
    <property type="term" value="P:gibberellin biosynthetic process"/>
    <property type="evidence" value="ECO:0007669"/>
    <property type="project" value="UniProtKB-ARBA"/>
</dbReference>
<dbReference type="Pfam" id="PF03171">
    <property type="entry name" value="2OG-FeII_Oxy"/>
    <property type="match status" value="1"/>
</dbReference>
<dbReference type="EMBL" id="JACMSC010000005">
    <property type="protein sequence ID" value="KAG6521121.1"/>
    <property type="molecule type" value="Genomic_DNA"/>
</dbReference>
<evidence type="ECO:0000256" key="2">
    <source>
        <dbReference type="ARBA" id="ARBA00022723"/>
    </source>
</evidence>
<evidence type="ECO:0000313" key="10">
    <source>
        <dbReference type="EMBL" id="KAG6521121.1"/>
    </source>
</evidence>
<dbReference type="Proteomes" id="UP000734854">
    <property type="component" value="Unassembled WGS sequence"/>
</dbReference>
<dbReference type="FunFam" id="2.60.120.330:FF:000013">
    <property type="entry name" value="Gibberellin 3-beta-dioxygenase 1"/>
    <property type="match status" value="1"/>
</dbReference>
<dbReference type="Gene3D" id="2.60.120.330">
    <property type="entry name" value="B-lactam Antibiotic, Isopenicillin N Synthase, Chain"/>
    <property type="match status" value="1"/>
</dbReference>
<name>A0A8J5HW91_ZINOF</name>
<dbReference type="PANTHER" id="PTHR47990">
    <property type="entry name" value="2-OXOGLUTARATE (2OG) AND FE(II)-DEPENDENT OXYGENASE SUPERFAMILY PROTEIN-RELATED"/>
    <property type="match status" value="1"/>
</dbReference>
<comment type="cofactor">
    <cofactor evidence="1">
        <name>L-ascorbate</name>
        <dbReference type="ChEBI" id="CHEBI:38290"/>
    </cofactor>
</comment>
<keyword evidence="5 8" id="KW-0408">Iron</keyword>
<comment type="caution">
    <text evidence="10">The sequence shown here is derived from an EMBL/GenBank/DDBJ whole genome shotgun (WGS) entry which is preliminary data.</text>
</comment>
<evidence type="ECO:0000256" key="8">
    <source>
        <dbReference type="RuleBase" id="RU003682"/>
    </source>
</evidence>
<evidence type="ECO:0000313" key="11">
    <source>
        <dbReference type="Proteomes" id="UP000734854"/>
    </source>
</evidence>
<evidence type="ECO:0000256" key="3">
    <source>
        <dbReference type="ARBA" id="ARBA00022964"/>
    </source>
</evidence>
<keyword evidence="2 8" id="KW-0479">Metal-binding</keyword>
<accession>A0A8J5HW91</accession>
<dbReference type="InterPro" id="IPR005123">
    <property type="entry name" value="Oxoglu/Fe-dep_dioxygenase_dom"/>
</dbReference>
<dbReference type="SUPFAM" id="SSF51197">
    <property type="entry name" value="Clavaminate synthase-like"/>
    <property type="match status" value="1"/>
</dbReference>
<keyword evidence="4 8" id="KW-0560">Oxidoreductase</keyword>
<evidence type="ECO:0000256" key="1">
    <source>
        <dbReference type="ARBA" id="ARBA00001961"/>
    </source>
</evidence>
<evidence type="ECO:0000259" key="9">
    <source>
        <dbReference type="PROSITE" id="PS51471"/>
    </source>
</evidence>
<organism evidence="10 11">
    <name type="scientific">Zingiber officinale</name>
    <name type="common">Ginger</name>
    <name type="synonym">Amomum zingiber</name>
    <dbReference type="NCBI Taxonomy" id="94328"/>
    <lineage>
        <taxon>Eukaryota</taxon>
        <taxon>Viridiplantae</taxon>
        <taxon>Streptophyta</taxon>
        <taxon>Embryophyta</taxon>
        <taxon>Tracheophyta</taxon>
        <taxon>Spermatophyta</taxon>
        <taxon>Magnoliopsida</taxon>
        <taxon>Liliopsida</taxon>
        <taxon>Zingiberales</taxon>
        <taxon>Zingiberaceae</taxon>
        <taxon>Zingiber</taxon>
    </lineage>
</organism>
<protein>
    <recommendedName>
        <fullName evidence="7">gibberellin 3beta-dioxygenase</fullName>
        <ecNumber evidence="7">1.14.11.15</ecNumber>
    </recommendedName>
</protein>
<dbReference type="EC" id="1.14.11.15" evidence="7"/>
<dbReference type="Pfam" id="PF14226">
    <property type="entry name" value="DIOX_N"/>
    <property type="match status" value="1"/>
</dbReference>
<feature type="domain" description="Fe2OG dioxygenase" evidence="9">
    <location>
        <begin position="205"/>
        <end position="312"/>
    </location>
</feature>
<dbReference type="InterPro" id="IPR044861">
    <property type="entry name" value="IPNS-like_FE2OG_OXY"/>
</dbReference>
<sequence>MNQLVPDLSPLIALPSLLSPVAAHIQPELTGLAEVPETHAWPTLHDRPYGVDDRVPVVDLALPDAVRLVGRACEEWGAFLLTGHGVPVELLRRIEEQGRRLFSLSAAHKLRAARCDGTSTGYGSAFISKFFSKQFWSEGFTVVGSPREDARKIWPDGHQDFCGAIEEYSRLMDDLARRLMHLMLLFLGLSDEEISWVGPLKAQHEAVPALQLNYYPRCPEPDRAMGLAEHTDSSLVTIIHQSSGVAGLQLLRDGDGGGAARWVAVAPITGALVVIVGDLFQVMSNGRFRSVVHRAVVDRTRARISVAYFCGPPAELKISPIGKLMGSGRGPAYRGVTWPEYLRLKKKLYNEALASLRLSAGKGGEKEKLEVYISS</sequence>
<comment type="similarity">
    <text evidence="8">Belongs to the iron/ascorbate-dependent oxidoreductase family.</text>
</comment>
<comment type="catalytic activity">
    <reaction evidence="6">
        <text>gibberellin A20 + 2-oxoglutarate + O2 = gibberellin A1 + succinate + CO2</text>
        <dbReference type="Rhea" id="RHEA:10104"/>
        <dbReference type="ChEBI" id="CHEBI:15379"/>
        <dbReference type="ChEBI" id="CHEBI:16526"/>
        <dbReference type="ChEBI" id="CHEBI:16810"/>
        <dbReference type="ChEBI" id="CHEBI:30031"/>
        <dbReference type="ChEBI" id="CHEBI:58524"/>
        <dbReference type="ChEBI" id="CHEBI:58526"/>
        <dbReference type="EC" id="1.14.11.15"/>
    </reaction>
</comment>
<evidence type="ECO:0000256" key="6">
    <source>
        <dbReference type="ARBA" id="ARBA00052181"/>
    </source>
</evidence>
<keyword evidence="3" id="KW-0223">Dioxygenase</keyword>
<dbReference type="GO" id="GO:0016707">
    <property type="term" value="F:gibberellin 3-beta-dioxygenase activity"/>
    <property type="evidence" value="ECO:0007669"/>
    <property type="project" value="UniProtKB-EC"/>
</dbReference>
<dbReference type="PROSITE" id="PS51471">
    <property type="entry name" value="FE2OG_OXY"/>
    <property type="match status" value="1"/>
</dbReference>